<evidence type="ECO:0000313" key="2">
    <source>
        <dbReference type="Proteomes" id="UP001651158"/>
    </source>
</evidence>
<dbReference type="Proteomes" id="UP001651158">
    <property type="component" value="Unassembled WGS sequence"/>
</dbReference>
<evidence type="ECO:0000313" key="1">
    <source>
        <dbReference type="EMBL" id="KAL5109409.1"/>
    </source>
</evidence>
<gene>
    <name evidence="1" type="ORF">TcWFU_009056</name>
</gene>
<dbReference type="EMBL" id="JAKROA010000003">
    <property type="protein sequence ID" value="KAL5109409.1"/>
    <property type="molecule type" value="Genomic_DNA"/>
</dbReference>
<reference evidence="1 2" key="1">
    <citation type="journal article" date="2022" name="Front. Cell. Infect. Microbiol.">
        <title>The Genomes of Two Strains of Taenia crassiceps the Animal Model for the Study of Human Cysticercosis.</title>
        <authorList>
            <person name="Bobes R.J."/>
            <person name="Estrada K."/>
            <person name="Rios-Valencia D.G."/>
            <person name="Calderon-Gallegos A."/>
            <person name="de la Torre P."/>
            <person name="Carrero J.C."/>
            <person name="Sanchez-Flores A."/>
            <person name="Laclette J.P."/>
        </authorList>
    </citation>
    <scope>NUCLEOTIDE SEQUENCE [LARGE SCALE GENOMIC DNA]</scope>
    <source>
        <strain evidence="1">WFUcys</strain>
    </source>
</reference>
<name>A0ABR4QHY6_9CEST</name>
<organism evidence="1 2">
    <name type="scientific">Taenia crassiceps</name>
    <dbReference type="NCBI Taxonomy" id="6207"/>
    <lineage>
        <taxon>Eukaryota</taxon>
        <taxon>Metazoa</taxon>
        <taxon>Spiralia</taxon>
        <taxon>Lophotrochozoa</taxon>
        <taxon>Platyhelminthes</taxon>
        <taxon>Cestoda</taxon>
        <taxon>Eucestoda</taxon>
        <taxon>Cyclophyllidea</taxon>
        <taxon>Taeniidae</taxon>
        <taxon>Taenia</taxon>
    </lineage>
</organism>
<keyword evidence="2" id="KW-1185">Reference proteome</keyword>
<sequence length="106" mass="12097">MSSKSQATGGLGQTTEVAVIHKTVQPIEEFEKAKLSKENPTSNMPKSEGALELDKSDWLRWVRQVTHDETLTLQQKDRELDRIVNAMIERKNQRTHGGLKADRRIE</sequence>
<proteinExistence type="predicted"/>
<accession>A0ABR4QHY6</accession>
<comment type="caution">
    <text evidence="1">The sequence shown here is derived from an EMBL/GenBank/DDBJ whole genome shotgun (WGS) entry which is preliminary data.</text>
</comment>
<protein>
    <submittedName>
        <fullName evidence="1">Uncharacterized protein</fullName>
    </submittedName>
</protein>